<organism evidence="2 4">
    <name type="scientific">Cucumis melo var. makuwa</name>
    <name type="common">Oriental melon</name>
    <dbReference type="NCBI Taxonomy" id="1194695"/>
    <lineage>
        <taxon>Eukaryota</taxon>
        <taxon>Viridiplantae</taxon>
        <taxon>Streptophyta</taxon>
        <taxon>Embryophyta</taxon>
        <taxon>Tracheophyta</taxon>
        <taxon>Spermatophyta</taxon>
        <taxon>Magnoliopsida</taxon>
        <taxon>eudicotyledons</taxon>
        <taxon>Gunneridae</taxon>
        <taxon>Pentapetalae</taxon>
        <taxon>rosids</taxon>
        <taxon>fabids</taxon>
        <taxon>Cucurbitales</taxon>
        <taxon>Cucurbitaceae</taxon>
        <taxon>Benincaseae</taxon>
        <taxon>Cucumis</taxon>
    </lineage>
</organism>
<accession>A0A5A7UCJ5</accession>
<dbReference type="Proteomes" id="UP000321393">
    <property type="component" value="Unassembled WGS sequence"/>
</dbReference>
<dbReference type="EMBL" id="SSTD01007152">
    <property type="protein sequence ID" value="TYK19198.1"/>
    <property type="molecule type" value="Genomic_DNA"/>
</dbReference>
<dbReference type="AlphaFoldDB" id="A0A5A7UCJ5"/>
<evidence type="ECO:0000313" key="2">
    <source>
        <dbReference type="EMBL" id="KAA0053613.1"/>
    </source>
</evidence>
<comment type="caution">
    <text evidence="2">The sequence shown here is derived from an EMBL/GenBank/DDBJ whole genome shotgun (WGS) entry which is preliminary data.</text>
</comment>
<protein>
    <submittedName>
        <fullName evidence="2">Gag-proteinase polyprotein</fullName>
    </submittedName>
</protein>
<gene>
    <name evidence="3" type="ORF">E5676_scaffold522G001360</name>
    <name evidence="2" type="ORF">E6C27_scaffold190G001900</name>
</gene>
<sequence>MKVTAIEKAHDITTLKLDELFGSLLTFEMAISDRKNKKANMNESIALLMEQFSKVVKKFKNMNTTRFNAQNLNHYRRKDSENTTRRYNEASNRRDGDYGMKKEEEGRSFRYRECGEVCHYQVECPTFLRRQKKNFQKKIHATLSDEDTNDSEEDNGMNAFTVRVTKTDFDDESESSKENCDNELTFEELRKEDTDARAIQKESIQDLMEENE</sequence>
<evidence type="ECO:0000313" key="3">
    <source>
        <dbReference type="EMBL" id="TYK19198.1"/>
    </source>
</evidence>
<evidence type="ECO:0000313" key="5">
    <source>
        <dbReference type="Proteomes" id="UP000321947"/>
    </source>
</evidence>
<feature type="region of interest" description="Disordered" evidence="1">
    <location>
        <begin position="167"/>
        <end position="212"/>
    </location>
</feature>
<proteinExistence type="predicted"/>
<feature type="compositionally biased region" description="Basic and acidic residues" evidence="1">
    <location>
        <begin position="187"/>
        <end position="204"/>
    </location>
</feature>
<evidence type="ECO:0000256" key="1">
    <source>
        <dbReference type="SAM" id="MobiDB-lite"/>
    </source>
</evidence>
<dbReference type="OrthoDB" id="1738629at2759"/>
<reference evidence="4 5" key="1">
    <citation type="submission" date="2019-08" db="EMBL/GenBank/DDBJ databases">
        <title>Draft genome sequences of two oriental melons (Cucumis melo L. var makuwa).</title>
        <authorList>
            <person name="Kwon S.-Y."/>
        </authorList>
    </citation>
    <scope>NUCLEOTIDE SEQUENCE [LARGE SCALE GENOMIC DNA]</scope>
    <source>
        <strain evidence="5">cv. Chang Bougi</strain>
        <strain evidence="4">cv. SW 3</strain>
        <tissue evidence="2">Leaf</tissue>
    </source>
</reference>
<evidence type="ECO:0000313" key="4">
    <source>
        <dbReference type="Proteomes" id="UP000321393"/>
    </source>
</evidence>
<feature type="region of interest" description="Disordered" evidence="1">
    <location>
        <begin position="78"/>
        <end position="100"/>
    </location>
</feature>
<dbReference type="EMBL" id="SSTE01009356">
    <property type="protein sequence ID" value="KAA0053613.1"/>
    <property type="molecule type" value="Genomic_DNA"/>
</dbReference>
<name>A0A5A7UCJ5_CUCMM</name>
<dbReference type="Proteomes" id="UP000321947">
    <property type="component" value="Unassembled WGS sequence"/>
</dbReference>